<feature type="chain" id="PRO_5001639059" evidence="2">
    <location>
        <begin position="23"/>
        <end position="307"/>
    </location>
</feature>
<evidence type="ECO:0000256" key="1">
    <source>
        <dbReference type="SAM" id="MobiDB-lite"/>
    </source>
</evidence>
<organism evidence="3 4">
    <name type="scientific">Jatropha curcas</name>
    <name type="common">Barbados nut</name>
    <dbReference type="NCBI Taxonomy" id="180498"/>
    <lineage>
        <taxon>Eukaryota</taxon>
        <taxon>Viridiplantae</taxon>
        <taxon>Streptophyta</taxon>
        <taxon>Embryophyta</taxon>
        <taxon>Tracheophyta</taxon>
        <taxon>Spermatophyta</taxon>
        <taxon>Magnoliopsida</taxon>
        <taxon>eudicotyledons</taxon>
        <taxon>Gunneridae</taxon>
        <taxon>Pentapetalae</taxon>
        <taxon>rosids</taxon>
        <taxon>fabids</taxon>
        <taxon>Malpighiales</taxon>
        <taxon>Euphorbiaceae</taxon>
        <taxon>Crotonoideae</taxon>
        <taxon>Jatropheae</taxon>
        <taxon>Jatropha</taxon>
    </lineage>
</organism>
<gene>
    <name evidence="3" type="ORF">JCGZ_14328</name>
</gene>
<proteinExistence type="predicted"/>
<dbReference type="GO" id="GO:0016925">
    <property type="term" value="P:protein sumoylation"/>
    <property type="evidence" value="ECO:0007669"/>
    <property type="project" value="TreeGrafter"/>
</dbReference>
<dbReference type="OrthoDB" id="10263264at2759"/>
<feature type="signal peptide" evidence="2">
    <location>
        <begin position="1"/>
        <end position="22"/>
    </location>
</feature>
<dbReference type="EMBL" id="KK914782">
    <property type="protein sequence ID" value="KDP28557.1"/>
    <property type="molecule type" value="Genomic_DNA"/>
</dbReference>
<dbReference type="AlphaFoldDB" id="A0A067JXE3"/>
<dbReference type="Proteomes" id="UP000027138">
    <property type="component" value="Unassembled WGS sequence"/>
</dbReference>
<dbReference type="InterPro" id="IPR013083">
    <property type="entry name" value="Znf_RING/FYVE/PHD"/>
</dbReference>
<feature type="region of interest" description="Disordered" evidence="1">
    <location>
        <begin position="231"/>
        <end position="255"/>
    </location>
</feature>
<dbReference type="STRING" id="180498.A0A067JXE3"/>
<dbReference type="GO" id="GO:0000785">
    <property type="term" value="C:chromatin"/>
    <property type="evidence" value="ECO:0007669"/>
    <property type="project" value="TreeGrafter"/>
</dbReference>
<keyword evidence="2" id="KW-0732">Signal</keyword>
<dbReference type="PANTHER" id="PTHR10782">
    <property type="entry name" value="ZINC FINGER MIZ DOMAIN-CONTAINING PROTEIN"/>
    <property type="match status" value="1"/>
</dbReference>
<evidence type="ECO:0000313" key="4">
    <source>
        <dbReference type="Proteomes" id="UP000027138"/>
    </source>
</evidence>
<evidence type="ECO:0000256" key="2">
    <source>
        <dbReference type="SAM" id="SignalP"/>
    </source>
</evidence>
<accession>A0A067JXE3</accession>
<dbReference type="Gene3D" id="3.30.40.10">
    <property type="entry name" value="Zinc/RING finger domain, C3HC4 (zinc finger)"/>
    <property type="match status" value="1"/>
</dbReference>
<name>A0A067JXE3_JATCU</name>
<evidence type="ECO:0000313" key="3">
    <source>
        <dbReference type="EMBL" id="KDP28557.1"/>
    </source>
</evidence>
<sequence>MLLYSVPFMEAYWSLLCAFACACRFYPKIKMGCVLVSLKVKHGYRAVVADFQVLNKTVASPQVEIGLFVAQIDNMNTSSCLVTPPQANLLVNGKGVQGRVNVSLDTGPQLPTNLTAILNCGMNVLQAVGQFDGDFIIVIAYMHEMSSFDPPVLQEYVQPVEQSDSSSDIMDKPTQISLNCPISNKRIRTPIKGHCCKHHQILREVGESAVDVIVSANGSWKVVFESSDDTDQTHHAVQGCQKERPEPHESSGLSSVPVDFVDLTMEEDNTSYDIGIYLGILPQLFFCSIWFSSSCYEHGWLPHYWNI</sequence>
<protein>
    <submittedName>
        <fullName evidence="3">Uncharacterized protein</fullName>
    </submittedName>
</protein>
<keyword evidence="4" id="KW-1185">Reference proteome</keyword>
<dbReference type="GO" id="GO:0061665">
    <property type="term" value="F:SUMO ligase activity"/>
    <property type="evidence" value="ECO:0007669"/>
    <property type="project" value="TreeGrafter"/>
</dbReference>
<dbReference type="PANTHER" id="PTHR10782:SF4">
    <property type="entry name" value="TONALLI, ISOFORM E"/>
    <property type="match status" value="1"/>
</dbReference>
<reference evidence="3 4" key="1">
    <citation type="journal article" date="2014" name="PLoS ONE">
        <title>Global Analysis of Gene Expression Profiles in Physic Nut (Jatropha curcas L.) Seedlings Exposed to Salt Stress.</title>
        <authorList>
            <person name="Zhang L."/>
            <person name="Zhang C."/>
            <person name="Wu P."/>
            <person name="Chen Y."/>
            <person name="Li M."/>
            <person name="Jiang H."/>
            <person name="Wu G."/>
        </authorList>
    </citation>
    <scope>NUCLEOTIDE SEQUENCE [LARGE SCALE GENOMIC DNA]</scope>
    <source>
        <strain evidence="4">cv. GZQX0401</strain>
        <tissue evidence="3">Young leaves</tissue>
    </source>
</reference>